<keyword evidence="9" id="KW-0234">DNA repair</keyword>
<evidence type="ECO:0000313" key="13">
    <source>
        <dbReference type="EMBL" id="VAW56773.1"/>
    </source>
</evidence>
<dbReference type="InterPro" id="IPR020084">
    <property type="entry name" value="NUDIX_hydrolase_CS"/>
</dbReference>
<gene>
    <name evidence="13" type="ORF">MNBD_GAMMA07-1858</name>
</gene>
<dbReference type="PROSITE" id="PS00893">
    <property type="entry name" value="NUDIX_BOX"/>
    <property type="match status" value="1"/>
</dbReference>
<comment type="cofactor">
    <cofactor evidence="1">
        <name>Mg(2+)</name>
        <dbReference type="ChEBI" id="CHEBI:18420"/>
    </cofactor>
</comment>
<dbReference type="InterPro" id="IPR000086">
    <property type="entry name" value="NUDIX_hydrolase_dom"/>
</dbReference>
<dbReference type="GO" id="GO:0035539">
    <property type="term" value="F:8-oxo-7,8-dihydrodeoxyguanosine triphosphate pyrophosphatase activity"/>
    <property type="evidence" value="ECO:0007669"/>
    <property type="project" value="UniProtKB-EC"/>
</dbReference>
<evidence type="ECO:0000256" key="8">
    <source>
        <dbReference type="ARBA" id="ARBA00022842"/>
    </source>
</evidence>
<dbReference type="InterPro" id="IPR003561">
    <property type="entry name" value="Mutator_MutT"/>
</dbReference>
<sequence length="314" mass="34754">MSKIVHVVIAIIVNQQQQVLIALRDQNAHLGGLWEFPGGKVEPGESAFDALTREIHEELNLSISHAYPINKIKHCYADKTILLDVWQVESYLGEPQSAEGQPIKWQPISQLEAKYFPEANASIIHSLQLPDQYMITGDFENIQEFSLILERSLSKGILLVQLRSKQSSSEEYKELVKISSGVCKKYNAQLVLNTDSDIYCEVGNASNGLHLSSKMLKAMDTRPISDELLLSVSCHNPAEIEKAKQLKANIILLSPVKETTSHPGVRGIGWKKFNELATEINVPVYALGGMTPVDLSDAKSFGAQGIAAISSFWK</sequence>
<name>A0A3B0WWW0_9ZZZZ</name>
<dbReference type="GO" id="GO:0046872">
    <property type="term" value="F:metal ion binding"/>
    <property type="evidence" value="ECO:0007669"/>
    <property type="project" value="UniProtKB-KW"/>
</dbReference>
<evidence type="ECO:0000259" key="12">
    <source>
        <dbReference type="PROSITE" id="PS51462"/>
    </source>
</evidence>
<keyword evidence="4" id="KW-0235">DNA replication</keyword>
<evidence type="ECO:0000256" key="9">
    <source>
        <dbReference type="ARBA" id="ARBA00023204"/>
    </source>
</evidence>
<dbReference type="Gene3D" id="3.90.79.10">
    <property type="entry name" value="Nucleoside Triphosphate Pyrophosphohydrolase"/>
    <property type="match status" value="1"/>
</dbReference>
<dbReference type="InterPro" id="IPR015797">
    <property type="entry name" value="NUDIX_hydrolase-like_dom_sf"/>
</dbReference>
<dbReference type="FunFam" id="3.90.79.10:FF:000014">
    <property type="entry name" value="8-oxo-dGTP diphosphatase MutT"/>
    <property type="match status" value="1"/>
</dbReference>
<dbReference type="GO" id="GO:0006260">
    <property type="term" value="P:DNA replication"/>
    <property type="evidence" value="ECO:0007669"/>
    <property type="project" value="UniProtKB-KW"/>
</dbReference>
<evidence type="ECO:0000256" key="10">
    <source>
        <dbReference type="ARBA" id="ARBA00035861"/>
    </source>
</evidence>
<dbReference type="PANTHER" id="PTHR47707">
    <property type="entry name" value="8-OXO-DGTP DIPHOSPHATASE"/>
    <property type="match status" value="1"/>
</dbReference>
<evidence type="ECO:0000256" key="11">
    <source>
        <dbReference type="ARBA" id="ARBA00038905"/>
    </source>
</evidence>
<keyword evidence="5" id="KW-0479">Metal-binding</keyword>
<dbReference type="CDD" id="cd03425">
    <property type="entry name" value="NUDIX_MutT_NudA_like"/>
    <property type="match status" value="1"/>
</dbReference>
<keyword evidence="8" id="KW-0460">Magnesium</keyword>
<dbReference type="GO" id="GO:0008413">
    <property type="term" value="F:8-oxo-7,8-dihydroguanosine triphosphate pyrophosphatase activity"/>
    <property type="evidence" value="ECO:0007669"/>
    <property type="project" value="InterPro"/>
</dbReference>
<dbReference type="NCBIfam" id="TIGR00586">
    <property type="entry name" value="mutt"/>
    <property type="match status" value="1"/>
</dbReference>
<comment type="catalytic activity">
    <reaction evidence="10">
        <text>8-oxo-dGTP + H2O = 8-oxo-dGMP + diphosphate + H(+)</text>
        <dbReference type="Rhea" id="RHEA:31575"/>
        <dbReference type="ChEBI" id="CHEBI:15377"/>
        <dbReference type="ChEBI" id="CHEBI:15378"/>
        <dbReference type="ChEBI" id="CHEBI:33019"/>
        <dbReference type="ChEBI" id="CHEBI:63224"/>
        <dbReference type="ChEBI" id="CHEBI:77896"/>
        <dbReference type="EC" id="3.6.1.55"/>
    </reaction>
</comment>
<dbReference type="InterPro" id="IPR020476">
    <property type="entry name" value="Nudix_hydrolase"/>
</dbReference>
<comment type="similarity">
    <text evidence="2">Belongs to the Nudix hydrolase family.</text>
</comment>
<protein>
    <recommendedName>
        <fullName evidence="11">8-oxo-dGTP diphosphatase</fullName>
        <ecNumber evidence="11">3.6.1.55</ecNumber>
    </recommendedName>
</protein>
<dbReference type="InterPro" id="IPR047127">
    <property type="entry name" value="MutT-like"/>
</dbReference>
<evidence type="ECO:0000256" key="1">
    <source>
        <dbReference type="ARBA" id="ARBA00001946"/>
    </source>
</evidence>
<accession>A0A3B0WWW0</accession>
<evidence type="ECO:0000256" key="4">
    <source>
        <dbReference type="ARBA" id="ARBA00022705"/>
    </source>
</evidence>
<dbReference type="EC" id="3.6.1.55" evidence="11"/>
<dbReference type="GO" id="GO:0006281">
    <property type="term" value="P:DNA repair"/>
    <property type="evidence" value="ECO:0007669"/>
    <property type="project" value="UniProtKB-KW"/>
</dbReference>
<evidence type="ECO:0000256" key="6">
    <source>
        <dbReference type="ARBA" id="ARBA00022763"/>
    </source>
</evidence>
<dbReference type="GO" id="GO:0044716">
    <property type="term" value="F:8-oxo-GDP phosphatase activity"/>
    <property type="evidence" value="ECO:0007669"/>
    <property type="project" value="TreeGrafter"/>
</dbReference>
<dbReference type="InterPro" id="IPR022998">
    <property type="entry name" value="ThiamineP_synth_TenI"/>
</dbReference>
<dbReference type="PRINTS" id="PR00502">
    <property type="entry name" value="NUDIXFAMILY"/>
</dbReference>
<dbReference type="CDD" id="cd00564">
    <property type="entry name" value="TMP_TenI"/>
    <property type="match status" value="1"/>
</dbReference>
<evidence type="ECO:0000256" key="5">
    <source>
        <dbReference type="ARBA" id="ARBA00022723"/>
    </source>
</evidence>
<dbReference type="Gene3D" id="3.20.20.70">
    <property type="entry name" value="Aldolase class I"/>
    <property type="match status" value="1"/>
</dbReference>
<dbReference type="GO" id="GO:0044715">
    <property type="term" value="F:8-oxo-dGDP phosphatase activity"/>
    <property type="evidence" value="ECO:0007669"/>
    <property type="project" value="TreeGrafter"/>
</dbReference>
<organism evidence="13">
    <name type="scientific">hydrothermal vent metagenome</name>
    <dbReference type="NCBI Taxonomy" id="652676"/>
    <lineage>
        <taxon>unclassified sequences</taxon>
        <taxon>metagenomes</taxon>
        <taxon>ecological metagenomes</taxon>
    </lineage>
</organism>
<dbReference type="InterPro" id="IPR013785">
    <property type="entry name" value="Aldolase_TIM"/>
</dbReference>
<dbReference type="Pfam" id="PF02581">
    <property type="entry name" value="TMP-TENI"/>
    <property type="match status" value="1"/>
</dbReference>
<evidence type="ECO:0000256" key="3">
    <source>
        <dbReference type="ARBA" id="ARBA00022457"/>
    </source>
</evidence>
<dbReference type="SUPFAM" id="SSF51391">
    <property type="entry name" value="Thiamin phosphate synthase"/>
    <property type="match status" value="1"/>
</dbReference>
<dbReference type="GO" id="GO:0009228">
    <property type="term" value="P:thiamine biosynthetic process"/>
    <property type="evidence" value="ECO:0007669"/>
    <property type="project" value="UniProtKB-KW"/>
</dbReference>
<keyword evidence="7 13" id="KW-0378">Hydrolase</keyword>
<dbReference type="SUPFAM" id="SSF55811">
    <property type="entry name" value="Nudix"/>
    <property type="match status" value="1"/>
</dbReference>
<dbReference type="NCBIfam" id="NF006530">
    <property type="entry name" value="PRK08999.1"/>
    <property type="match status" value="1"/>
</dbReference>
<keyword evidence="6" id="KW-0227">DNA damage</keyword>
<dbReference type="AlphaFoldDB" id="A0A3B0WWW0"/>
<dbReference type="Pfam" id="PF14815">
    <property type="entry name" value="NUDIX_4"/>
    <property type="match status" value="1"/>
</dbReference>
<proteinExistence type="inferred from homology"/>
<dbReference type="PROSITE" id="PS51462">
    <property type="entry name" value="NUDIX"/>
    <property type="match status" value="1"/>
</dbReference>
<dbReference type="InterPro" id="IPR036206">
    <property type="entry name" value="ThiamineP_synth_sf"/>
</dbReference>
<dbReference type="EMBL" id="UOFF01000276">
    <property type="protein sequence ID" value="VAW56773.1"/>
    <property type="molecule type" value="Genomic_DNA"/>
</dbReference>
<evidence type="ECO:0000256" key="7">
    <source>
        <dbReference type="ARBA" id="ARBA00022801"/>
    </source>
</evidence>
<reference evidence="13" key="1">
    <citation type="submission" date="2018-06" db="EMBL/GenBank/DDBJ databases">
        <authorList>
            <person name="Zhirakovskaya E."/>
        </authorList>
    </citation>
    <scope>NUCLEOTIDE SEQUENCE</scope>
</reference>
<dbReference type="InterPro" id="IPR029119">
    <property type="entry name" value="MutY_C"/>
</dbReference>
<evidence type="ECO:0000256" key="2">
    <source>
        <dbReference type="ARBA" id="ARBA00005582"/>
    </source>
</evidence>
<dbReference type="PANTHER" id="PTHR47707:SF1">
    <property type="entry name" value="NUDIX HYDROLASE FAMILY PROTEIN"/>
    <property type="match status" value="1"/>
</dbReference>
<keyword evidence="3" id="KW-0515">Mutator protein</keyword>
<feature type="domain" description="Nudix hydrolase" evidence="12">
    <location>
        <begin position="3"/>
        <end position="131"/>
    </location>
</feature>